<gene>
    <name evidence="2" type="ORF">GCM10007971_05460</name>
</gene>
<dbReference type="Proteomes" id="UP000624041">
    <property type="component" value="Unassembled WGS sequence"/>
</dbReference>
<sequence>MSSPQESKSTNSSNEIISLEELSFVSAMFFVIGAMISFYVAYKRLKDSSLGGPPILQPVP</sequence>
<reference evidence="2" key="1">
    <citation type="journal article" date="2014" name="Int. J. Syst. Evol. Microbiol.">
        <title>Complete genome sequence of Corynebacterium casei LMG S-19264T (=DSM 44701T), isolated from a smear-ripened cheese.</title>
        <authorList>
            <consortium name="US DOE Joint Genome Institute (JGI-PGF)"/>
            <person name="Walter F."/>
            <person name="Albersmeier A."/>
            <person name="Kalinowski J."/>
            <person name="Ruckert C."/>
        </authorList>
    </citation>
    <scope>NUCLEOTIDE SEQUENCE</scope>
    <source>
        <strain evidence="2">JCM 17251</strain>
    </source>
</reference>
<dbReference type="AlphaFoldDB" id="A0A917XS17"/>
<reference evidence="2" key="2">
    <citation type="submission" date="2020-09" db="EMBL/GenBank/DDBJ databases">
        <authorList>
            <person name="Sun Q."/>
            <person name="Ohkuma M."/>
        </authorList>
    </citation>
    <scope>NUCLEOTIDE SEQUENCE</scope>
    <source>
        <strain evidence="2">JCM 17251</strain>
    </source>
</reference>
<evidence type="ECO:0000256" key="1">
    <source>
        <dbReference type="SAM" id="Phobius"/>
    </source>
</evidence>
<evidence type="ECO:0000313" key="2">
    <source>
        <dbReference type="EMBL" id="GGN51169.1"/>
    </source>
</evidence>
<comment type="caution">
    <text evidence="2">The sequence shown here is derived from an EMBL/GenBank/DDBJ whole genome shotgun (WGS) entry which is preliminary data.</text>
</comment>
<name>A0A917XS17_9BACI</name>
<keyword evidence="1" id="KW-1133">Transmembrane helix</keyword>
<keyword evidence="1" id="KW-0812">Transmembrane</keyword>
<keyword evidence="1" id="KW-0472">Membrane</keyword>
<dbReference type="EMBL" id="BMOS01000002">
    <property type="protein sequence ID" value="GGN51169.1"/>
    <property type="molecule type" value="Genomic_DNA"/>
</dbReference>
<evidence type="ECO:0000313" key="3">
    <source>
        <dbReference type="Proteomes" id="UP000624041"/>
    </source>
</evidence>
<keyword evidence="3" id="KW-1185">Reference proteome</keyword>
<protein>
    <submittedName>
        <fullName evidence="2">Uncharacterized protein</fullName>
    </submittedName>
</protein>
<proteinExistence type="predicted"/>
<feature type="transmembrane region" description="Helical" evidence="1">
    <location>
        <begin position="22"/>
        <end position="42"/>
    </location>
</feature>
<dbReference type="RefSeq" id="WP_156856153.1">
    <property type="nucleotide sequence ID" value="NZ_BMOS01000002.1"/>
</dbReference>
<organism evidence="2 3">
    <name type="scientific">Oceanobacillus indicireducens</name>
    <dbReference type="NCBI Taxonomy" id="1004261"/>
    <lineage>
        <taxon>Bacteria</taxon>
        <taxon>Bacillati</taxon>
        <taxon>Bacillota</taxon>
        <taxon>Bacilli</taxon>
        <taxon>Bacillales</taxon>
        <taxon>Bacillaceae</taxon>
        <taxon>Oceanobacillus</taxon>
    </lineage>
</organism>
<accession>A0A917XS17</accession>